<evidence type="ECO:0000313" key="6">
    <source>
        <dbReference type="Proteomes" id="UP000432350"/>
    </source>
</evidence>
<dbReference type="GO" id="GO:0016491">
    <property type="term" value="F:oxidoreductase activity"/>
    <property type="evidence" value="ECO:0007669"/>
    <property type="project" value="InterPro"/>
</dbReference>
<evidence type="ECO:0000259" key="2">
    <source>
        <dbReference type="PROSITE" id="PS51352"/>
    </source>
</evidence>
<feature type="chain" id="PRO_5033775101" evidence="1">
    <location>
        <begin position="29"/>
        <end position="194"/>
    </location>
</feature>
<dbReference type="Proteomes" id="UP000432350">
    <property type="component" value="Unassembled WGS sequence"/>
</dbReference>
<dbReference type="Gene3D" id="3.40.30.10">
    <property type="entry name" value="Glutaredoxin"/>
    <property type="match status" value="1"/>
</dbReference>
<gene>
    <name evidence="3" type="primary">tlpA_2</name>
    <name evidence="4" type="synonym">tlpA</name>
    <name evidence="3" type="ORF">NCTC11343_02519</name>
    <name evidence="4" type="ORF">SPHINGO8BC_60524</name>
</gene>
<dbReference type="EMBL" id="UAUU01000008">
    <property type="protein sequence ID" value="SPZ85954.1"/>
    <property type="molecule type" value="Genomic_DNA"/>
</dbReference>
<proteinExistence type="predicted"/>
<dbReference type="PROSITE" id="PS51352">
    <property type="entry name" value="THIOREDOXIN_2"/>
    <property type="match status" value="1"/>
</dbReference>
<evidence type="ECO:0000313" key="5">
    <source>
        <dbReference type="Proteomes" id="UP000251241"/>
    </source>
</evidence>
<dbReference type="Proteomes" id="UP000251241">
    <property type="component" value="Unassembled WGS sequence"/>
</dbReference>
<protein>
    <submittedName>
        <fullName evidence="3">Cytochrome c biogenesis protein tlpA</fullName>
    </submittedName>
</protein>
<dbReference type="PANTHER" id="PTHR42852">
    <property type="entry name" value="THIOL:DISULFIDE INTERCHANGE PROTEIN DSBE"/>
    <property type="match status" value="1"/>
</dbReference>
<dbReference type="InterPro" id="IPR013766">
    <property type="entry name" value="Thioredoxin_domain"/>
</dbReference>
<name>A0A2X2IX86_SPHMU</name>
<dbReference type="PROSITE" id="PS51257">
    <property type="entry name" value="PROKAR_LIPOPROTEIN"/>
    <property type="match status" value="1"/>
</dbReference>
<dbReference type="SUPFAM" id="SSF52833">
    <property type="entry name" value="Thioredoxin-like"/>
    <property type="match status" value="1"/>
</dbReference>
<dbReference type="EMBL" id="CABWMV010000025">
    <property type="protein sequence ID" value="VXD05490.1"/>
    <property type="molecule type" value="Genomic_DNA"/>
</dbReference>
<evidence type="ECO:0000256" key="1">
    <source>
        <dbReference type="SAM" id="SignalP"/>
    </source>
</evidence>
<reference evidence="3 5" key="1">
    <citation type="submission" date="2018-06" db="EMBL/GenBank/DDBJ databases">
        <authorList>
            <consortium name="Pathogen Informatics"/>
            <person name="Doyle S."/>
        </authorList>
    </citation>
    <scope>NUCLEOTIDE SEQUENCE [LARGE SCALE GENOMIC DNA]</scope>
    <source>
        <strain evidence="3 5">NCTC11343</strain>
    </source>
</reference>
<dbReference type="InterPro" id="IPR013740">
    <property type="entry name" value="Redoxin"/>
</dbReference>
<feature type="domain" description="Thioredoxin" evidence="2">
    <location>
        <begin position="42"/>
        <end position="192"/>
    </location>
</feature>
<dbReference type="InterPro" id="IPR050553">
    <property type="entry name" value="Thioredoxin_ResA/DsbE_sf"/>
</dbReference>
<dbReference type="InterPro" id="IPR036249">
    <property type="entry name" value="Thioredoxin-like_sf"/>
</dbReference>
<dbReference type="CDD" id="cd02966">
    <property type="entry name" value="TlpA_like_family"/>
    <property type="match status" value="1"/>
</dbReference>
<organism evidence="3 5">
    <name type="scientific">Sphingobacterium multivorum</name>
    <dbReference type="NCBI Taxonomy" id="28454"/>
    <lineage>
        <taxon>Bacteria</taxon>
        <taxon>Pseudomonadati</taxon>
        <taxon>Bacteroidota</taxon>
        <taxon>Sphingobacteriia</taxon>
        <taxon>Sphingobacteriales</taxon>
        <taxon>Sphingobacteriaceae</taxon>
        <taxon>Sphingobacterium</taxon>
    </lineage>
</organism>
<accession>A0A2X2IX86</accession>
<dbReference type="Pfam" id="PF08534">
    <property type="entry name" value="Redoxin"/>
    <property type="match status" value="1"/>
</dbReference>
<accession>A0A654DJX8</accession>
<evidence type="ECO:0000313" key="3">
    <source>
        <dbReference type="EMBL" id="SPZ85954.1"/>
    </source>
</evidence>
<sequence>MKQKTMNIRYNKGIIFFGLAALSTSLFFGCGNTGTKNEAKAEKVEGPAEAIADTATTTQELSFKDKEGKVLQLSALKGKVVFINFWATWCPPCIHELPSIDQLRQSLKDNKDIVFLMVDVDGDMEKSSAFMAENKYHLPLYIAAGEIPAEFLGQSIPTTVILDKAGKIVERLEGSRDYGAPEIKKALEDIASGS</sequence>
<keyword evidence="1" id="KW-0732">Signal</keyword>
<dbReference type="PANTHER" id="PTHR42852:SF17">
    <property type="entry name" value="THIOREDOXIN-LIKE PROTEIN HI_1115"/>
    <property type="match status" value="1"/>
</dbReference>
<feature type="signal peptide" evidence="1">
    <location>
        <begin position="1"/>
        <end position="28"/>
    </location>
</feature>
<dbReference type="RefSeq" id="WP_236560194.1">
    <property type="nucleotide sequence ID" value="NZ_CP068086.1"/>
</dbReference>
<reference evidence="4 6" key="2">
    <citation type="submission" date="2019-10" db="EMBL/GenBank/DDBJ databases">
        <authorList>
            <person name="Karimi E."/>
        </authorList>
    </citation>
    <scope>NUCLEOTIDE SEQUENCE [LARGE SCALE GENOMIC DNA]</scope>
    <source>
        <strain evidence="4">Sphingobacterium sp. 8BC</strain>
    </source>
</reference>
<dbReference type="AlphaFoldDB" id="A0A2X2IX86"/>
<evidence type="ECO:0000313" key="4">
    <source>
        <dbReference type="EMBL" id="VXD05490.1"/>
    </source>
</evidence>